<evidence type="ECO:0000313" key="2">
    <source>
        <dbReference type="Proteomes" id="UP000269154"/>
    </source>
</evidence>
<protein>
    <submittedName>
        <fullName evidence="1">Uncharacterized protein</fullName>
    </submittedName>
</protein>
<accession>A0A3N6PJ30</accession>
<dbReference type="Proteomes" id="UP000269154">
    <property type="component" value="Unassembled WGS sequence"/>
</dbReference>
<dbReference type="EMBL" id="RCBY01000272">
    <property type="protein sequence ID" value="RQH26233.1"/>
    <property type="molecule type" value="Genomic_DNA"/>
</dbReference>
<organism evidence="1 2">
    <name type="scientific">Okeania hirsuta</name>
    <dbReference type="NCBI Taxonomy" id="1458930"/>
    <lineage>
        <taxon>Bacteria</taxon>
        <taxon>Bacillati</taxon>
        <taxon>Cyanobacteriota</taxon>
        <taxon>Cyanophyceae</taxon>
        <taxon>Oscillatoriophycideae</taxon>
        <taxon>Oscillatoriales</taxon>
        <taxon>Microcoleaceae</taxon>
        <taxon>Okeania</taxon>
    </lineage>
</organism>
<reference evidence="1 2" key="1">
    <citation type="journal article" date="2018" name="ACS Chem. Biol.">
        <title>Ketoreductase domain dysfunction expands chemodiversity: malyngamide biosynthesis in the cyanobacterium Okeania hirsuta.</title>
        <authorList>
            <person name="Moss N.A."/>
            <person name="Leao T."/>
            <person name="Rankin M."/>
            <person name="McCullough T.M."/>
            <person name="Qu P."/>
            <person name="Korobeynikov A."/>
            <person name="Smith J.L."/>
            <person name="Gerwick L."/>
            <person name="Gerwick W.H."/>
        </authorList>
    </citation>
    <scope>NUCLEOTIDE SEQUENCE [LARGE SCALE GENOMIC DNA]</scope>
    <source>
        <strain evidence="1 2">PAB10Feb10-1</strain>
    </source>
</reference>
<dbReference type="RefSeq" id="WP_124146957.1">
    <property type="nucleotide sequence ID" value="NZ_CAWOKI010000210.1"/>
</dbReference>
<dbReference type="OrthoDB" id="5430839at2"/>
<sequence length="273" mass="30730">MNSQVKINQKIIADAHVHIHKCFELDQLLNASLANFHKISRTKTDTENSVFLIFLTEMLGDFEFSKILEYAQNHQQINNWKLAPTQESISISATNNENQKIFIIAGRQIVTAEKLEVLALISDNEFVDGLPVETTIQNIVSKDSIPVLPWGVGKWIGKRGNILQKLLNSDTLSMICLGDNSGRPNFWSRPSYFQLAEKKGWKVLPGTDPLPLKSEYTKPGSFGFIVEGEFNIVEPGKSMKQILLNPTTSIQPYGSLETPFRFIRNQLALRLSA</sequence>
<gene>
    <name evidence="1" type="ORF">D5R40_28295</name>
</gene>
<dbReference type="AlphaFoldDB" id="A0A3N6PJ30"/>
<keyword evidence="2" id="KW-1185">Reference proteome</keyword>
<name>A0A3N6PJ30_9CYAN</name>
<evidence type="ECO:0000313" key="1">
    <source>
        <dbReference type="EMBL" id="RQH26233.1"/>
    </source>
</evidence>
<comment type="caution">
    <text evidence="1">The sequence shown here is derived from an EMBL/GenBank/DDBJ whole genome shotgun (WGS) entry which is preliminary data.</text>
</comment>
<proteinExistence type="predicted"/>